<evidence type="ECO:0000313" key="1">
    <source>
        <dbReference type="EMBL" id="WSB72864.1"/>
    </source>
</evidence>
<dbReference type="InterPro" id="IPR042099">
    <property type="entry name" value="ANL_N_sf"/>
</dbReference>
<proteinExistence type="predicted"/>
<name>A0ABZ1FR14_9ACTN</name>
<keyword evidence="2" id="KW-1185">Reference proteome</keyword>
<evidence type="ECO:0008006" key="3">
    <source>
        <dbReference type="Google" id="ProtNLM"/>
    </source>
</evidence>
<dbReference type="EMBL" id="CP109106">
    <property type="protein sequence ID" value="WSB72864.1"/>
    <property type="molecule type" value="Genomic_DNA"/>
</dbReference>
<accession>A0ABZ1FR14</accession>
<dbReference type="PANTHER" id="PTHR36932">
    <property type="entry name" value="CAPSULAR POLYSACCHARIDE BIOSYNTHESIS PROTEIN"/>
    <property type="match status" value="1"/>
</dbReference>
<dbReference type="Proteomes" id="UP001344251">
    <property type="component" value="Chromosome"/>
</dbReference>
<evidence type="ECO:0000313" key="2">
    <source>
        <dbReference type="Proteomes" id="UP001344251"/>
    </source>
</evidence>
<sequence>MDGQPTAEVIEQIRDVPIYRESLAKGHFPLLDKPEIARGFPDNWMTPRLAAALENGEAEFVLSTGTHHARMQIIRPPYFLLHSYYRLWREHPDIADTWESGCRRVSLTTVLATEHVARVNAARRGTVPAPVPAPEDRQLDARTCYLNLRLDPALWDRDEVARMLQEIRTAARTHPRGWYHLDCSGYHLAHLLRKVGEWGLWDDFPPPASIIHAYEYTPVNVRRFLHQHFACPVIDLFGSTELGYLYYSDRRGTYWPHLDKMSVELHPVTAGSTIYQLIVTSVRNPHMPLVRYRSGDCVRTLDGTPDPGKISQFCGREKELLSTPHGPVAQGDLDRCIGETSSQVFVYQLRLTGDSEAQLVYTTFHGAPVDPAEAAALEESIGELTGRRCRLAHRAHIPIGKSGKYAWLTSGT</sequence>
<dbReference type="InterPro" id="IPR053158">
    <property type="entry name" value="CapK_Type1_Caps_Biosynth"/>
</dbReference>
<protein>
    <recommendedName>
        <fullName evidence="3">Phenylacetate-CoA ligase</fullName>
    </recommendedName>
</protein>
<dbReference type="RefSeq" id="WP_326622463.1">
    <property type="nucleotide sequence ID" value="NZ_CP109106.1"/>
</dbReference>
<dbReference type="PANTHER" id="PTHR36932:SF1">
    <property type="entry name" value="CAPSULAR POLYSACCHARIDE BIOSYNTHESIS PROTEIN"/>
    <property type="match status" value="1"/>
</dbReference>
<dbReference type="SUPFAM" id="SSF56801">
    <property type="entry name" value="Acetyl-CoA synthetase-like"/>
    <property type="match status" value="1"/>
</dbReference>
<gene>
    <name evidence="1" type="ORF">OG863_35675</name>
</gene>
<organism evidence="1 2">
    <name type="scientific">Streptomyces decoyicus</name>
    <dbReference type="NCBI Taxonomy" id="249567"/>
    <lineage>
        <taxon>Bacteria</taxon>
        <taxon>Bacillati</taxon>
        <taxon>Actinomycetota</taxon>
        <taxon>Actinomycetes</taxon>
        <taxon>Kitasatosporales</taxon>
        <taxon>Streptomycetaceae</taxon>
        <taxon>Streptomyces</taxon>
    </lineage>
</organism>
<dbReference type="Gene3D" id="3.40.50.12780">
    <property type="entry name" value="N-terminal domain of ligase-like"/>
    <property type="match status" value="1"/>
</dbReference>
<reference evidence="1 2" key="1">
    <citation type="submission" date="2022-10" db="EMBL/GenBank/DDBJ databases">
        <title>The complete genomes of actinobacterial strains from the NBC collection.</title>
        <authorList>
            <person name="Joergensen T.S."/>
            <person name="Alvarez Arevalo M."/>
            <person name="Sterndorff E.B."/>
            <person name="Faurdal D."/>
            <person name="Vuksanovic O."/>
            <person name="Mourched A.-S."/>
            <person name="Charusanti P."/>
            <person name="Shaw S."/>
            <person name="Blin K."/>
            <person name="Weber T."/>
        </authorList>
    </citation>
    <scope>NUCLEOTIDE SEQUENCE [LARGE SCALE GENOMIC DNA]</scope>
    <source>
        <strain evidence="1 2">NBC 01774</strain>
    </source>
</reference>